<dbReference type="SUPFAM" id="SSF53448">
    <property type="entry name" value="Nucleotide-diphospho-sugar transferases"/>
    <property type="match status" value="1"/>
</dbReference>
<dbReference type="InterPro" id="IPR050834">
    <property type="entry name" value="Glycosyltransf_2"/>
</dbReference>
<comment type="caution">
    <text evidence="2">The sequence shown here is derived from an EMBL/GenBank/DDBJ whole genome shotgun (WGS) entry which is preliminary data.</text>
</comment>
<sequence length="354" mass="39648">MAAMGAPAVSVLIIVHNRAHTIGAAVRSVLRQTLRDYELVVVDDGSTDGTAEVVASFKDARLRLVRTAPNQGIPLARNRALEEATGRYIAWLDSDDLCHPVRLRVQYDYLERHPRIDMIGSAARKIRADGTLMKAGRVPFRSHEEIRALLLFRSAFQQSSIFGRAEAIKAVPYDPAFPVCEDVDMFARFTDDYCAENLPRFLIARRIHAGQTIRSNVERIIDRQMIISARKLARLGMAHDEAELRKHVILGGSFGNQISDELIDWSECWFERIFAANRRNHCYEESALNTVFDLIVMKAALRRVMKNPSRIGRLARLVARHPSGLLALGKDAALPLLPIKGWPSAAGLRPLLKA</sequence>
<dbReference type="Gene3D" id="3.90.550.10">
    <property type="entry name" value="Spore Coat Polysaccharide Biosynthesis Protein SpsA, Chain A"/>
    <property type="match status" value="1"/>
</dbReference>
<reference evidence="2 3" key="1">
    <citation type="submission" date="2020-03" db="EMBL/GenBank/DDBJ databases">
        <title>Genomic Encyclopedia of Type Strains, Phase IV (KMG-IV): sequencing the most valuable type-strain genomes for metagenomic binning, comparative biology and taxonomic classification.</title>
        <authorList>
            <person name="Goeker M."/>
        </authorList>
    </citation>
    <scope>NUCLEOTIDE SEQUENCE [LARGE SCALE GENOMIC DNA]</scope>
    <source>
        <strain evidence="2 3">DSM 16846</strain>
    </source>
</reference>
<proteinExistence type="predicted"/>
<organism evidence="2 3">
    <name type="scientific">Sphingomonas kaistensis</name>
    <dbReference type="NCBI Taxonomy" id="298708"/>
    <lineage>
        <taxon>Bacteria</taxon>
        <taxon>Pseudomonadati</taxon>
        <taxon>Pseudomonadota</taxon>
        <taxon>Alphaproteobacteria</taxon>
        <taxon>Sphingomonadales</taxon>
        <taxon>Sphingomonadaceae</taxon>
        <taxon>Sphingomonas</taxon>
    </lineage>
</organism>
<dbReference type="CDD" id="cd00761">
    <property type="entry name" value="Glyco_tranf_GTA_type"/>
    <property type="match status" value="1"/>
</dbReference>
<dbReference type="Proteomes" id="UP000558192">
    <property type="component" value="Unassembled WGS sequence"/>
</dbReference>
<protein>
    <submittedName>
        <fullName evidence="2">Glycosyltransferase involved in cell wall biosynthesis</fullName>
    </submittedName>
</protein>
<dbReference type="InterPro" id="IPR001173">
    <property type="entry name" value="Glyco_trans_2-like"/>
</dbReference>
<keyword evidence="3" id="KW-1185">Reference proteome</keyword>
<feature type="domain" description="Glycosyltransferase 2-like" evidence="1">
    <location>
        <begin position="10"/>
        <end position="152"/>
    </location>
</feature>
<dbReference type="GO" id="GO:0016740">
    <property type="term" value="F:transferase activity"/>
    <property type="evidence" value="ECO:0007669"/>
    <property type="project" value="UniProtKB-KW"/>
</dbReference>
<evidence type="ECO:0000313" key="2">
    <source>
        <dbReference type="EMBL" id="NJC06216.1"/>
    </source>
</evidence>
<dbReference type="PANTHER" id="PTHR43685">
    <property type="entry name" value="GLYCOSYLTRANSFERASE"/>
    <property type="match status" value="1"/>
</dbReference>
<dbReference type="InterPro" id="IPR029044">
    <property type="entry name" value="Nucleotide-diphossugar_trans"/>
</dbReference>
<accession>A0A7X6BHK8</accession>
<name>A0A7X6BHK8_9SPHN</name>
<keyword evidence="2" id="KW-0808">Transferase</keyword>
<gene>
    <name evidence="2" type="ORF">GGQ97_002009</name>
</gene>
<evidence type="ECO:0000259" key="1">
    <source>
        <dbReference type="Pfam" id="PF00535"/>
    </source>
</evidence>
<dbReference type="AlphaFoldDB" id="A0A7X6BHK8"/>
<evidence type="ECO:0000313" key="3">
    <source>
        <dbReference type="Proteomes" id="UP000558192"/>
    </source>
</evidence>
<dbReference type="PANTHER" id="PTHR43685:SF2">
    <property type="entry name" value="GLYCOSYLTRANSFERASE 2-LIKE DOMAIN-CONTAINING PROTEIN"/>
    <property type="match status" value="1"/>
</dbReference>
<dbReference type="EMBL" id="JAATJC010000001">
    <property type="protein sequence ID" value="NJC06216.1"/>
    <property type="molecule type" value="Genomic_DNA"/>
</dbReference>
<dbReference type="Pfam" id="PF00535">
    <property type="entry name" value="Glycos_transf_2"/>
    <property type="match status" value="1"/>
</dbReference>